<organism evidence="2 3">
    <name type="scientific">Mycolicibacterium thermoresistibile (strain ATCC 19527 / DSM 44167 / CIP 105390 / JCM 6362 / NCTC 10409 / 316)</name>
    <name type="common">Mycobacterium thermoresistibile</name>
    <dbReference type="NCBI Taxonomy" id="1078020"/>
    <lineage>
        <taxon>Bacteria</taxon>
        <taxon>Bacillati</taxon>
        <taxon>Actinomycetota</taxon>
        <taxon>Actinomycetes</taxon>
        <taxon>Mycobacteriales</taxon>
        <taxon>Mycobacteriaceae</taxon>
        <taxon>Mycolicibacterium</taxon>
    </lineage>
</organism>
<dbReference type="AlphaFoldDB" id="G7CIQ1"/>
<keyword evidence="3" id="KW-1185">Reference proteome</keyword>
<evidence type="ECO:0000313" key="3">
    <source>
        <dbReference type="Proteomes" id="UP000004915"/>
    </source>
</evidence>
<keyword evidence="1" id="KW-0472">Membrane</keyword>
<protein>
    <submittedName>
        <fullName evidence="2">Uncharacterized protein</fullName>
    </submittedName>
</protein>
<reference evidence="2 3" key="1">
    <citation type="submission" date="2011-11" db="EMBL/GenBank/DDBJ databases">
        <authorList>
            <consortium name="Tuberculosis Structural Genomics Consortium"/>
            <person name="Ioerger T.R."/>
        </authorList>
    </citation>
    <scope>NUCLEOTIDE SEQUENCE [LARGE SCALE GENOMIC DNA]</scope>
    <source>
        <strain evidence="3">ATCC 19527 / DSM 44167 / CIP 105390 / JCM 6362 / NCTC 10409 / 316</strain>
    </source>
</reference>
<sequence>MPVHPADPSEGFTVRLVLLITAAAVAVLLWRSRRGAEVWHVAPDQPS</sequence>
<evidence type="ECO:0000313" key="2">
    <source>
        <dbReference type="EMBL" id="EHI11380.1"/>
    </source>
</evidence>
<proteinExistence type="predicted"/>
<dbReference type="EMBL" id="AGVE01000046">
    <property type="protein sequence ID" value="EHI11380.1"/>
    <property type="molecule type" value="Genomic_DNA"/>
</dbReference>
<evidence type="ECO:0000256" key="1">
    <source>
        <dbReference type="SAM" id="Phobius"/>
    </source>
</evidence>
<accession>G7CIQ1</accession>
<gene>
    <name evidence="2" type="ORF">KEK_10813</name>
</gene>
<name>G7CIQ1_MYCT3</name>
<dbReference type="Proteomes" id="UP000004915">
    <property type="component" value="Unassembled WGS sequence"/>
</dbReference>
<keyword evidence="1" id="KW-0812">Transmembrane</keyword>
<keyword evidence="1" id="KW-1133">Transmembrane helix</keyword>
<feature type="transmembrane region" description="Helical" evidence="1">
    <location>
        <begin position="12"/>
        <end position="30"/>
    </location>
</feature>
<dbReference type="PATRIC" id="fig|1078020.3.peg.2120"/>
<comment type="caution">
    <text evidence="2">The sequence shown here is derived from an EMBL/GenBank/DDBJ whole genome shotgun (WGS) entry which is preliminary data.</text>
</comment>